<gene>
    <name evidence="1" type="ORF">AMJ40_06690</name>
</gene>
<comment type="caution">
    <text evidence="1">The sequence shown here is derived from an EMBL/GenBank/DDBJ whole genome shotgun (WGS) entry which is preliminary data.</text>
</comment>
<evidence type="ECO:0000313" key="2">
    <source>
        <dbReference type="Proteomes" id="UP000051124"/>
    </source>
</evidence>
<organism evidence="1 2">
    <name type="scientific">candidate division TA06 bacterium DG_26</name>
    <dbReference type="NCBI Taxonomy" id="1703771"/>
    <lineage>
        <taxon>Bacteria</taxon>
        <taxon>Bacteria division TA06</taxon>
    </lineage>
</organism>
<protein>
    <submittedName>
        <fullName evidence="1">Uncharacterized protein</fullName>
    </submittedName>
</protein>
<evidence type="ECO:0000313" key="1">
    <source>
        <dbReference type="EMBL" id="KPJ48893.1"/>
    </source>
</evidence>
<proteinExistence type="predicted"/>
<accession>A0A0S7WFF7</accession>
<name>A0A0S7WFF7_UNCT6</name>
<dbReference type="Proteomes" id="UP000051124">
    <property type="component" value="Unassembled WGS sequence"/>
</dbReference>
<dbReference type="AlphaFoldDB" id="A0A0S7WFF7"/>
<sequence>MLTAGITPSVVFVHDSGEMYKRDARGCLAPFDEVCSERQRTNQDRSFTGSQWRALSKSPFVNLSVNGQNSH</sequence>
<reference evidence="1 2" key="1">
    <citation type="journal article" date="2015" name="Microbiome">
        <title>Genomic resolution of linkages in carbon, nitrogen, and sulfur cycling among widespread estuary sediment bacteria.</title>
        <authorList>
            <person name="Baker B.J."/>
            <person name="Lazar C.S."/>
            <person name="Teske A.P."/>
            <person name="Dick G.J."/>
        </authorList>
    </citation>
    <scope>NUCLEOTIDE SEQUENCE [LARGE SCALE GENOMIC DNA]</scope>
    <source>
        <strain evidence="1">DG_26</strain>
    </source>
</reference>
<dbReference type="EMBL" id="LIZT01000088">
    <property type="protein sequence ID" value="KPJ48893.1"/>
    <property type="molecule type" value="Genomic_DNA"/>
</dbReference>